<keyword evidence="3" id="KW-1185">Reference proteome</keyword>
<accession>A0ABQ9JPK1</accession>
<dbReference type="EMBL" id="JAPWTJ010000313">
    <property type="protein sequence ID" value="KAJ8979811.1"/>
    <property type="molecule type" value="Genomic_DNA"/>
</dbReference>
<sequence length="87" mass="10497">MNQKKYFLTKQSRKTMKKDETRTHQWQKINVRLCSQGTKTACHCKFQSWPWTFHSSRTKGSNEKKKPVMQPQKTSKIEQPEQPHRYT</sequence>
<gene>
    <name evidence="2" type="ORF">NQ317_001301</name>
</gene>
<protein>
    <submittedName>
        <fullName evidence="2">Uncharacterized protein</fullName>
    </submittedName>
</protein>
<comment type="caution">
    <text evidence="2">The sequence shown here is derived from an EMBL/GenBank/DDBJ whole genome shotgun (WGS) entry which is preliminary data.</text>
</comment>
<evidence type="ECO:0000313" key="3">
    <source>
        <dbReference type="Proteomes" id="UP001162164"/>
    </source>
</evidence>
<feature type="region of interest" description="Disordered" evidence="1">
    <location>
        <begin position="54"/>
        <end position="87"/>
    </location>
</feature>
<evidence type="ECO:0000256" key="1">
    <source>
        <dbReference type="SAM" id="MobiDB-lite"/>
    </source>
</evidence>
<organism evidence="2 3">
    <name type="scientific">Molorchus minor</name>
    <dbReference type="NCBI Taxonomy" id="1323400"/>
    <lineage>
        <taxon>Eukaryota</taxon>
        <taxon>Metazoa</taxon>
        <taxon>Ecdysozoa</taxon>
        <taxon>Arthropoda</taxon>
        <taxon>Hexapoda</taxon>
        <taxon>Insecta</taxon>
        <taxon>Pterygota</taxon>
        <taxon>Neoptera</taxon>
        <taxon>Endopterygota</taxon>
        <taxon>Coleoptera</taxon>
        <taxon>Polyphaga</taxon>
        <taxon>Cucujiformia</taxon>
        <taxon>Chrysomeloidea</taxon>
        <taxon>Cerambycidae</taxon>
        <taxon>Lamiinae</taxon>
        <taxon>Monochamini</taxon>
        <taxon>Molorchus</taxon>
    </lineage>
</organism>
<evidence type="ECO:0000313" key="2">
    <source>
        <dbReference type="EMBL" id="KAJ8979811.1"/>
    </source>
</evidence>
<reference evidence="2" key="1">
    <citation type="journal article" date="2023" name="Insect Mol. Biol.">
        <title>Genome sequencing provides insights into the evolution of gene families encoding plant cell wall-degrading enzymes in longhorned beetles.</title>
        <authorList>
            <person name="Shin N.R."/>
            <person name="Okamura Y."/>
            <person name="Kirsch R."/>
            <person name="Pauchet Y."/>
        </authorList>
    </citation>
    <scope>NUCLEOTIDE SEQUENCE</scope>
    <source>
        <strain evidence="2">MMC_N1</strain>
    </source>
</reference>
<name>A0ABQ9JPK1_9CUCU</name>
<feature type="compositionally biased region" description="Basic and acidic residues" evidence="1">
    <location>
        <begin position="75"/>
        <end position="87"/>
    </location>
</feature>
<proteinExistence type="predicted"/>
<dbReference type="Proteomes" id="UP001162164">
    <property type="component" value="Unassembled WGS sequence"/>
</dbReference>